<feature type="compositionally biased region" description="Basic and acidic residues" evidence="1">
    <location>
        <begin position="54"/>
        <end position="70"/>
    </location>
</feature>
<dbReference type="RefSeq" id="WP_087110783.1">
    <property type="nucleotide sequence ID" value="NZ_CBCSCN010000006.1"/>
</dbReference>
<name>A0A1X7ALP4_9GAMM</name>
<gene>
    <name evidence="2" type="ORF">EHSB41UT_02722</name>
</gene>
<dbReference type="Proteomes" id="UP000196573">
    <property type="component" value="Unassembled WGS sequence"/>
</dbReference>
<feature type="region of interest" description="Disordered" evidence="1">
    <location>
        <begin position="27"/>
        <end position="71"/>
    </location>
</feature>
<feature type="compositionally biased region" description="Basic and acidic residues" evidence="1">
    <location>
        <begin position="121"/>
        <end position="132"/>
    </location>
</feature>
<feature type="compositionally biased region" description="Polar residues" evidence="1">
    <location>
        <begin position="42"/>
        <end position="53"/>
    </location>
</feature>
<dbReference type="EMBL" id="FWPT01000006">
    <property type="protein sequence ID" value="SMA48389.1"/>
    <property type="molecule type" value="Genomic_DNA"/>
</dbReference>
<organism evidence="2 3">
    <name type="scientific">Parendozoicomonas haliclonae</name>
    <dbReference type="NCBI Taxonomy" id="1960125"/>
    <lineage>
        <taxon>Bacteria</taxon>
        <taxon>Pseudomonadati</taxon>
        <taxon>Pseudomonadota</taxon>
        <taxon>Gammaproteobacteria</taxon>
        <taxon>Oceanospirillales</taxon>
        <taxon>Endozoicomonadaceae</taxon>
        <taxon>Parendozoicomonas</taxon>
    </lineage>
</organism>
<dbReference type="AlphaFoldDB" id="A0A1X7ALP4"/>
<evidence type="ECO:0000313" key="2">
    <source>
        <dbReference type="EMBL" id="SMA48389.1"/>
    </source>
</evidence>
<feature type="region of interest" description="Disordered" evidence="1">
    <location>
        <begin position="102"/>
        <end position="132"/>
    </location>
</feature>
<reference evidence="2 3" key="1">
    <citation type="submission" date="2017-03" db="EMBL/GenBank/DDBJ databases">
        <authorList>
            <person name="Afonso C.L."/>
            <person name="Miller P.J."/>
            <person name="Scott M.A."/>
            <person name="Spackman E."/>
            <person name="Goraichik I."/>
            <person name="Dimitrov K.M."/>
            <person name="Suarez D.L."/>
            <person name="Swayne D.E."/>
        </authorList>
    </citation>
    <scope>NUCLEOTIDE SEQUENCE [LARGE SCALE GENOMIC DNA]</scope>
    <source>
        <strain evidence="2">SB41UT1</strain>
    </source>
</reference>
<sequence length="132" mass="14687">MSDLRTNQSTQSASLWDKAISFFKGEDIDNSKPSAVEGKSYLSKSGSTAQGTRLSERNIRRLDQPAEKPSPEMYQEAMDVISLRGAIHEAKDQQKLDALRNQINNDPMIDGPNRSSLNQAIDKRAESLIKAH</sequence>
<proteinExistence type="predicted"/>
<keyword evidence="3" id="KW-1185">Reference proteome</keyword>
<protein>
    <submittedName>
        <fullName evidence="2">Uncharacterized protein</fullName>
    </submittedName>
</protein>
<evidence type="ECO:0000256" key="1">
    <source>
        <dbReference type="SAM" id="MobiDB-lite"/>
    </source>
</evidence>
<accession>A0A1X7ALP4</accession>
<evidence type="ECO:0000313" key="3">
    <source>
        <dbReference type="Proteomes" id="UP000196573"/>
    </source>
</evidence>